<reference evidence="1" key="1">
    <citation type="submission" date="2020-12" db="EMBL/GenBank/DDBJ databases">
        <title>WGS assembly of Carya illinoinensis cv. Pawnee.</title>
        <authorList>
            <person name="Platts A."/>
            <person name="Shu S."/>
            <person name="Wright S."/>
            <person name="Barry K."/>
            <person name="Edger P."/>
            <person name="Pires J.C."/>
            <person name="Schmutz J."/>
        </authorList>
    </citation>
    <scope>NUCLEOTIDE SEQUENCE</scope>
    <source>
        <tissue evidence="1">Leaf</tissue>
    </source>
</reference>
<sequence length="111" mass="13066">MDTETLRSFQSTKTDSYFLIRLKELYITWVSLHRRTSKAASYYFSILKDLGERTNKIPARTFIPVQRTTSQLVITLNTLYSEFKDSHFSYMQNIVLPMCKSNDKTDFKSCN</sequence>
<keyword evidence="2" id="KW-1185">Reference proteome</keyword>
<evidence type="ECO:0000313" key="1">
    <source>
        <dbReference type="EMBL" id="KAG6657877.1"/>
    </source>
</evidence>
<accession>A0A8T1QTM4</accession>
<comment type="caution">
    <text evidence="1">The sequence shown here is derived from an EMBL/GenBank/DDBJ whole genome shotgun (WGS) entry which is preliminary data.</text>
</comment>
<dbReference type="EMBL" id="CM031812">
    <property type="protein sequence ID" value="KAG6657877.1"/>
    <property type="molecule type" value="Genomic_DNA"/>
</dbReference>
<dbReference type="AlphaFoldDB" id="A0A8T1QTM4"/>
<gene>
    <name evidence="1" type="ORF">CIPAW_04G120400</name>
</gene>
<evidence type="ECO:0000313" key="2">
    <source>
        <dbReference type="Proteomes" id="UP000811609"/>
    </source>
</evidence>
<name>A0A8T1QTM4_CARIL</name>
<proteinExistence type="predicted"/>
<organism evidence="1 2">
    <name type="scientific">Carya illinoinensis</name>
    <name type="common">Pecan</name>
    <dbReference type="NCBI Taxonomy" id="32201"/>
    <lineage>
        <taxon>Eukaryota</taxon>
        <taxon>Viridiplantae</taxon>
        <taxon>Streptophyta</taxon>
        <taxon>Embryophyta</taxon>
        <taxon>Tracheophyta</taxon>
        <taxon>Spermatophyta</taxon>
        <taxon>Magnoliopsida</taxon>
        <taxon>eudicotyledons</taxon>
        <taxon>Gunneridae</taxon>
        <taxon>Pentapetalae</taxon>
        <taxon>rosids</taxon>
        <taxon>fabids</taxon>
        <taxon>Fagales</taxon>
        <taxon>Juglandaceae</taxon>
        <taxon>Carya</taxon>
    </lineage>
</organism>
<dbReference type="Proteomes" id="UP000811609">
    <property type="component" value="Chromosome 4"/>
</dbReference>
<protein>
    <submittedName>
        <fullName evidence="1">Uncharacterized protein</fullName>
    </submittedName>
</protein>